<organism evidence="2 3">
    <name type="scientific">Streptomyces vietnamensis</name>
    <dbReference type="NCBI Taxonomy" id="362257"/>
    <lineage>
        <taxon>Bacteria</taxon>
        <taxon>Bacillati</taxon>
        <taxon>Actinomycetota</taxon>
        <taxon>Actinomycetes</taxon>
        <taxon>Kitasatosporales</taxon>
        <taxon>Streptomycetaceae</taxon>
        <taxon>Streptomyces</taxon>
    </lineage>
</organism>
<dbReference type="HOGENOM" id="CLU_465252_0_0_11"/>
<dbReference type="Proteomes" id="UP000031774">
    <property type="component" value="Chromosome"/>
</dbReference>
<dbReference type="RefSeq" id="WP_041133093.1">
    <property type="nucleotide sequence ID" value="NZ_CP010407.1"/>
</dbReference>
<evidence type="ECO:0000313" key="2">
    <source>
        <dbReference type="EMBL" id="AJF69174.1"/>
    </source>
</evidence>
<proteinExistence type="predicted"/>
<dbReference type="STRING" id="362257.SVTN_37760"/>
<sequence length="568" mass="60870">MADDKAVFAQFHRIEPNVRPSGTGGQLDEALQARIADPLFLLARQRQLAEFHGEDGGSPVGCSLTTAAATVDRFRPGDAGPSVPYPPGVPVEYLAEAGRGPDPEDRELPLRTAARAGLRFLHQLAALPIGVQNSVTDQALAKFPLLDSASPGEPAGDPAGRALGTVLLAHAPHGGKLARGLATGWHPTGLSPAHLTAFNQAATVWKSWFAAEHAPPTDSSWVRDRLEHHFAVEAALGNQRITLTAPEYPGGGAEGYHFDIDAVATAFTTPGASSRTVLPTRATYPGMPAERWWEFEDTTVNLPSIEAGVADLARLLLVEFANVYGNDHWVVPLELEIGRVHGITDLTVVDTFGDPLTLQAAGDEHWSLFRLGVAGSHRPGPALLPLLPRAAGRIEGPPVEEVLFVRDEMANLAWAIERTVHSATGKPRPRADETPDLTPPGPSDVPGALTYQLESSVPYHWIPLVPVPLRPGSAAIRFRRGRMTLPTAQGTVRTQARGRLLEPEAPRVYFRDEEIPRAGVTAGRVPVTVRGHDGLHYRWIGRRSRAGQGEAASGLAFDAVLPAKETTP</sequence>
<protein>
    <submittedName>
        <fullName evidence="2">Uncharacterized protein</fullName>
    </submittedName>
</protein>
<keyword evidence="3" id="KW-1185">Reference proteome</keyword>
<feature type="region of interest" description="Disordered" evidence="1">
    <location>
        <begin position="421"/>
        <end position="445"/>
    </location>
</feature>
<accession>A0A0B5ILA7</accession>
<reference evidence="2 3" key="1">
    <citation type="submission" date="2014-12" db="EMBL/GenBank/DDBJ databases">
        <title>Complete genome sequence of Streptomyces vietnamensis strain GIMV4.0001, a genetic manipulable producer of the benzoisochromanequinone antibiotic granaticin.</title>
        <authorList>
            <person name="Deng M.R."/>
            <person name="Guo J."/>
            <person name="Ma L.Y."/>
            <person name="Feng G.D."/>
            <person name="Mo C.Y."/>
            <person name="Zhu H.H."/>
        </authorList>
    </citation>
    <scope>NUCLEOTIDE SEQUENCE [LARGE SCALE GENOMIC DNA]</scope>
    <source>
        <strain evidence="3">GIMV4.0001</strain>
    </source>
</reference>
<gene>
    <name evidence="2" type="ORF">SVTN_37760</name>
</gene>
<dbReference type="KEGG" id="svt:SVTN_37760"/>
<evidence type="ECO:0000313" key="3">
    <source>
        <dbReference type="Proteomes" id="UP000031774"/>
    </source>
</evidence>
<dbReference type="EMBL" id="CP010407">
    <property type="protein sequence ID" value="AJF69174.1"/>
    <property type="molecule type" value="Genomic_DNA"/>
</dbReference>
<evidence type="ECO:0000256" key="1">
    <source>
        <dbReference type="SAM" id="MobiDB-lite"/>
    </source>
</evidence>
<dbReference type="AlphaFoldDB" id="A0A0B5ILA7"/>
<name>A0A0B5ILA7_9ACTN</name>